<dbReference type="AlphaFoldDB" id="A0A3A1UZD9"/>
<feature type="domain" description="N-acetyltransferase" evidence="3">
    <location>
        <begin position="3"/>
        <end position="172"/>
    </location>
</feature>
<comment type="caution">
    <text evidence="4">The sequence shown here is derived from an EMBL/GenBank/DDBJ whole genome shotgun (WGS) entry which is preliminary data.</text>
</comment>
<dbReference type="GO" id="GO:0016747">
    <property type="term" value="F:acyltransferase activity, transferring groups other than amino-acyl groups"/>
    <property type="evidence" value="ECO:0007669"/>
    <property type="project" value="InterPro"/>
</dbReference>
<keyword evidence="2" id="KW-0012">Acyltransferase</keyword>
<dbReference type="PANTHER" id="PTHR42919:SF8">
    <property type="entry name" value="N-ALPHA-ACETYLTRANSFERASE 50"/>
    <property type="match status" value="1"/>
</dbReference>
<proteinExistence type="predicted"/>
<organism evidence="4 5">
    <name type="scientific">Paenibacillus nanensis</name>
    <dbReference type="NCBI Taxonomy" id="393251"/>
    <lineage>
        <taxon>Bacteria</taxon>
        <taxon>Bacillati</taxon>
        <taxon>Bacillota</taxon>
        <taxon>Bacilli</taxon>
        <taxon>Bacillales</taxon>
        <taxon>Paenibacillaceae</taxon>
        <taxon>Paenibacillus</taxon>
    </lineage>
</organism>
<reference evidence="4 5" key="1">
    <citation type="submission" date="2018-09" db="EMBL/GenBank/DDBJ databases">
        <title>Paenibacillus aracenensis nov. sp. isolated from a cave in southern Spain.</title>
        <authorList>
            <person name="Jurado V."/>
            <person name="Gutierrez-Patricio S."/>
            <person name="Gonzalez-Pimentel J.L."/>
            <person name="Miller A.Z."/>
            <person name="Laiz L."/>
            <person name="Saiz-Jimenez C."/>
        </authorList>
    </citation>
    <scope>NUCLEOTIDE SEQUENCE [LARGE SCALE GENOMIC DNA]</scope>
    <source>
        <strain evidence="4 5">DSM 22867</strain>
    </source>
</reference>
<evidence type="ECO:0000256" key="2">
    <source>
        <dbReference type="ARBA" id="ARBA00023315"/>
    </source>
</evidence>
<sequence>MTITARKCTTDDLPLLQKMSIETFYETFKNQNSPENMKAYLERAFDVKQLTRELTHPSSEFYFVYSNGEIAGYLKVNSNDAQSEKMSEDSLEIERIYIRSKFHKQGLGHYLIHTAMEIAAKQNKKKIWLGVWEKNDNAIAFYEKMGFIPTGAHSFYMGDEEQTDIIMTKTLL</sequence>
<dbReference type="OrthoDB" id="7205533at2"/>
<dbReference type="InterPro" id="IPR000182">
    <property type="entry name" value="GNAT_dom"/>
</dbReference>
<evidence type="ECO:0000313" key="4">
    <source>
        <dbReference type="EMBL" id="RIX53867.1"/>
    </source>
</evidence>
<dbReference type="Gene3D" id="3.40.630.30">
    <property type="match status" value="1"/>
</dbReference>
<accession>A0A3A1UZD9</accession>
<gene>
    <name evidence="4" type="ORF">D3P08_06305</name>
</gene>
<dbReference type="SUPFAM" id="SSF55729">
    <property type="entry name" value="Acyl-CoA N-acyltransferases (Nat)"/>
    <property type="match status" value="1"/>
</dbReference>
<dbReference type="InterPro" id="IPR051556">
    <property type="entry name" value="N-term/lysine_N-AcTrnsfr"/>
</dbReference>
<dbReference type="PROSITE" id="PS51186">
    <property type="entry name" value="GNAT"/>
    <property type="match status" value="1"/>
</dbReference>
<evidence type="ECO:0000259" key="3">
    <source>
        <dbReference type="PROSITE" id="PS51186"/>
    </source>
</evidence>
<dbReference type="RefSeq" id="WP_119598613.1">
    <property type="nucleotide sequence ID" value="NZ_QXQA01000003.1"/>
</dbReference>
<dbReference type="Proteomes" id="UP000266482">
    <property type="component" value="Unassembled WGS sequence"/>
</dbReference>
<evidence type="ECO:0000256" key="1">
    <source>
        <dbReference type="ARBA" id="ARBA00022679"/>
    </source>
</evidence>
<dbReference type="Pfam" id="PF00583">
    <property type="entry name" value="Acetyltransf_1"/>
    <property type="match status" value="1"/>
</dbReference>
<keyword evidence="5" id="KW-1185">Reference proteome</keyword>
<keyword evidence="1 4" id="KW-0808">Transferase</keyword>
<dbReference type="CDD" id="cd04301">
    <property type="entry name" value="NAT_SF"/>
    <property type="match status" value="1"/>
</dbReference>
<evidence type="ECO:0000313" key="5">
    <source>
        <dbReference type="Proteomes" id="UP000266482"/>
    </source>
</evidence>
<dbReference type="InterPro" id="IPR016181">
    <property type="entry name" value="Acyl_CoA_acyltransferase"/>
</dbReference>
<name>A0A3A1UZD9_9BACL</name>
<dbReference type="PANTHER" id="PTHR42919">
    <property type="entry name" value="N-ALPHA-ACETYLTRANSFERASE"/>
    <property type="match status" value="1"/>
</dbReference>
<dbReference type="EMBL" id="QXQA01000003">
    <property type="protein sequence ID" value="RIX53867.1"/>
    <property type="molecule type" value="Genomic_DNA"/>
</dbReference>
<protein>
    <submittedName>
        <fullName evidence="4">GNAT family N-acetyltransferase</fullName>
    </submittedName>
</protein>